<protein>
    <submittedName>
        <fullName evidence="1">Integrase</fullName>
    </submittedName>
</protein>
<reference evidence="1 2" key="1">
    <citation type="journal article" date="2017" name="Genome Biol. Evol.">
        <title>Phytophthora megakarya and P. palmivora, closely related causal agents of cacao black pod rot, underwent increases in genome sizes and gene numbers by different mechanisms.</title>
        <authorList>
            <person name="Ali S.S."/>
            <person name="Shao J."/>
            <person name="Lary D.J."/>
            <person name="Kronmiller B."/>
            <person name="Shen D."/>
            <person name="Strem M.D."/>
            <person name="Amoako-Attah I."/>
            <person name="Akrofi A.Y."/>
            <person name="Begoude B.A."/>
            <person name="Ten Hoopen G.M."/>
            <person name="Coulibaly K."/>
            <person name="Kebe B.I."/>
            <person name="Melnick R.L."/>
            <person name="Guiltinan M.J."/>
            <person name="Tyler B.M."/>
            <person name="Meinhardt L.W."/>
            <person name="Bailey B.A."/>
        </authorList>
    </citation>
    <scope>NUCLEOTIDE SEQUENCE [LARGE SCALE GENOMIC DNA]</scope>
    <source>
        <strain evidence="2">sbr112.9</strain>
    </source>
</reference>
<organism evidence="1 2">
    <name type="scientific">Phytophthora palmivora</name>
    <dbReference type="NCBI Taxonomy" id="4796"/>
    <lineage>
        <taxon>Eukaryota</taxon>
        <taxon>Sar</taxon>
        <taxon>Stramenopiles</taxon>
        <taxon>Oomycota</taxon>
        <taxon>Peronosporomycetes</taxon>
        <taxon>Peronosporales</taxon>
        <taxon>Peronosporaceae</taxon>
        <taxon>Phytophthora</taxon>
    </lineage>
</organism>
<gene>
    <name evidence="1" type="ORF">PHPALM_11907</name>
</gene>
<evidence type="ECO:0000313" key="1">
    <source>
        <dbReference type="EMBL" id="POM71518.1"/>
    </source>
</evidence>
<evidence type="ECO:0000313" key="2">
    <source>
        <dbReference type="Proteomes" id="UP000237271"/>
    </source>
</evidence>
<dbReference type="OrthoDB" id="120337at2759"/>
<sequence>MSSYLFHYNKGALIINKIISRWVQTVMEAHQILLRTQSDTPMCGGEGMTVMSGGARAQILPMMIFMNAELKHPIRGAKDN</sequence>
<keyword evidence="2" id="KW-1185">Reference proteome</keyword>
<name>A0A2P4Y143_9STRA</name>
<accession>A0A2P4Y143</accession>
<dbReference type="EMBL" id="NCKW01006472">
    <property type="protein sequence ID" value="POM71518.1"/>
    <property type="molecule type" value="Genomic_DNA"/>
</dbReference>
<comment type="caution">
    <text evidence="1">The sequence shown here is derived from an EMBL/GenBank/DDBJ whole genome shotgun (WGS) entry which is preliminary data.</text>
</comment>
<proteinExistence type="predicted"/>
<dbReference type="Proteomes" id="UP000237271">
    <property type="component" value="Unassembled WGS sequence"/>
</dbReference>
<dbReference type="AlphaFoldDB" id="A0A2P4Y143"/>